<organism evidence="1 2">
    <name type="scientific">Coniosporium uncinatum</name>
    <dbReference type="NCBI Taxonomy" id="93489"/>
    <lineage>
        <taxon>Eukaryota</taxon>
        <taxon>Fungi</taxon>
        <taxon>Dikarya</taxon>
        <taxon>Ascomycota</taxon>
        <taxon>Pezizomycotina</taxon>
        <taxon>Dothideomycetes</taxon>
        <taxon>Dothideomycetes incertae sedis</taxon>
        <taxon>Coniosporium</taxon>
    </lineage>
</organism>
<gene>
    <name evidence="1" type="ORF">LTS18_012588</name>
</gene>
<name>A0ACC3CX34_9PEZI</name>
<dbReference type="Proteomes" id="UP001186974">
    <property type="component" value="Unassembled WGS sequence"/>
</dbReference>
<keyword evidence="2" id="KW-1185">Reference proteome</keyword>
<comment type="caution">
    <text evidence="1">The sequence shown here is derived from an EMBL/GenBank/DDBJ whole genome shotgun (WGS) entry which is preliminary data.</text>
</comment>
<accession>A0ACC3CX34</accession>
<proteinExistence type="predicted"/>
<protein>
    <submittedName>
        <fullName evidence="1">Uncharacterized protein</fullName>
    </submittedName>
</protein>
<sequence>MAAAPSAAPYDSAAYSSTPHAEFAVPLRLRVNNIKRGPLPTLNDAKQDSLRQQRLLKEKLLAQRRAHAQQSQVYVDG</sequence>
<reference evidence="1" key="1">
    <citation type="submission" date="2024-09" db="EMBL/GenBank/DDBJ databases">
        <title>Black Yeasts Isolated from many extreme environments.</title>
        <authorList>
            <person name="Coleine C."/>
            <person name="Stajich J.E."/>
            <person name="Selbmann L."/>
        </authorList>
    </citation>
    <scope>NUCLEOTIDE SEQUENCE</scope>
    <source>
        <strain evidence="1">CCFEE 5737</strain>
    </source>
</reference>
<dbReference type="EMBL" id="JAWDJW010010126">
    <property type="protein sequence ID" value="KAK3050369.1"/>
    <property type="molecule type" value="Genomic_DNA"/>
</dbReference>
<evidence type="ECO:0000313" key="2">
    <source>
        <dbReference type="Proteomes" id="UP001186974"/>
    </source>
</evidence>
<evidence type="ECO:0000313" key="1">
    <source>
        <dbReference type="EMBL" id="KAK3050369.1"/>
    </source>
</evidence>